<dbReference type="InterPro" id="IPR010987">
    <property type="entry name" value="Glutathione-S-Trfase_C-like"/>
</dbReference>
<dbReference type="Pfam" id="PF13417">
    <property type="entry name" value="GST_N_3"/>
    <property type="match status" value="1"/>
</dbReference>
<keyword evidence="2" id="KW-0963">Cytoplasm</keyword>
<sequence>MSKIDFYSHLVSPPCRAVYMFMTANEIPFEYHKIDLITGEQKSEEYRKINPHQKVPALKDGDFFLSESIAMIQFLAQKYETPNHWYPTDIKRRAKIDEYLSWHDNCRQATGILFYFVAVTTSLRNEPRNEGLISERKTKLTAALDLFEKYFLKDSDFIGGNEISIADVVSISEFSQIEYIGIDIGKHRPKVKAWKERVVASLGAAFESAHQVLDQIFKPLQIKEEFE</sequence>
<dbReference type="STRING" id="10228.B3S556"/>
<dbReference type="KEGG" id="tad:TRIADDRAFT_64171"/>
<dbReference type="FunCoup" id="B3S556">
    <property type="interactions" value="224"/>
</dbReference>
<dbReference type="GO" id="GO:0005737">
    <property type="term" value="C:cytoplasm"/>
    <property type="evidence" value="ECO:0000318"/>
    <property type="project" value="GO_Central"/>
</dbReference>
<dbReference type="GeneID" id="6756444"/>
<dbReference type="Gene3D" id="1.20.1050.10">
    <property type="match status" value="1"/>
</dbReference>
<dbReference type="SFLD" id="SFLDG00358">
    <property type="entry name" value="Main_(cytGST)"/>
    <property type="match status" value="1"/>
</dbReference>
<evidence type="ECO:0000259" key="3">
    <source>
        <dbReference type="PROSITE" id="PS50404"/>
    </source>
</evidence>
<name>B3S556_TRIAD</name>
<dbReference type="eggNOG" id="KOG0867">
    <property type="taxonomic scope" value="Eukaryota"/>
</dbReference>
<dbReference type="Pfam" id="PF00043">
    <property type="entry name" value="GST_C"/>
    <property type="match status" value="1"/>
</dbReference>
<proteinExistence type="predicted"/>
<evidence type="ECO:0000313" key="5">
    <source>
        <dbReference type="EMBL" id="EDV22207.1"/>
    </source>
</evidence>
<dbReference type="SFLD" id="SFLDS00019">
    <property type="entry name" value="Glutathione_Transferase_(cytos"/>
    <property type="match status" value="1"/>
</dbReference>
<dbReference type="PANTHER" id="PTHR43917:SF8">
    <property type="entry name" value="GH16740P-RELATED"/>
    <property type="match status" value="1"/>
</dbReference>
<dbReference type="HOGENOM" id="CLU_011226_2_0_1"/>
<dbReference type="InParanoid" id="B3S556"/>
<dbReference type="CTD" id="6756444"/>
<dbReference type="InterPro" id="IPR004046">
    <property type="entry name" value="GST_C"/>
</dbReference>
<dbReference type="SFLD" id="SFLDG01153">
    <property type="entry name" value="Main.4:_Theta-like"/>
    <property type="match status" value="1"/>
</dbReference>
<evidence type="ECO:0008006" key="7">
    <source>
        <dbReference type="Google" id="ProtNLM"/>
    </source>
</evidence>
<dbReference type="SUPFAM" id="SSF47616">
    <property type="entry name" value="GST C-terminal domain-like"/>
    <property type="match status" value="1"/>
</dbReference>
<dbReference type="Gene3D" id="3.40.30.10">
    <property type="entry name" value="Glutaredoxin"/>
    <property type="match status" value="1"/>
</dbReference>
<reference evidence="5 6" key="1">
    <citation type="journal article" date="2008" name="Nature">
        <title>The Trichoplax genome and the nature of placozoans.</title>
        <authorList>
            <person name="Srivastava M."/>
            <person name="Begovic E."/>
            <person name="Chapman J."/>
            <person name="Putnam N.H."/>
            <person name="Hellsten U."/>
            <person name="Kawashima T."/>
            <person name="Kuo A."/>
            <person name="Mitros T."/>
            <person name="Salamov A."/>
            <person name="Carpenter M.L."/>
            <person name="Signorovitch A.Y."/>
            <person name="Moreno M.A."/>
            <person name="Kamm K."/>
            <person name="Grimwood J."/>
            <person name="Schmutz J."/>
            <person name="Shapiro H."/>
            <person name="Grigoriev I.V."/>
            <person name="Buss L.W."/>
            <person name="Schierwater B."/>
            <person name="Dellaporta S.L."/>
            <person name="Rokhsar D.S."/>
        </authorList>
    </citation>
    <scope>NUCLEOTIDE SEQUENCE [LARGE SCALE GENOMIC DNA]</scope>
    <source>
        <strain evidence="5 6">Grell-BS-1999</strain>
    </source>
</reference>
<dbReference type="FunFam" id="3.40.30.10:FF:000176">
    <property type="entry name" value="Glutathione S-transferase theta-1"/>
    <property type="match status" value="1"/>
</dbReference>
<dbReference type="InterPro" id="IPR036282">
    <property type="entry name" value="Glutathione-S-Trfase_C_sf"/>
</dbReference>
<evidence type="ECO:0000256" key="1">
    <source>
        <dbReference type="ARBA" id="ARBA00004496"/>
    </source>
</evidence>
<dbReference type="CDD" id="cd03050">
    <property type="entry name" value="GST_N_Theta"/>
    <property type="match status" value="1"/>
</dbReference>
<dbReference type="PROSITE" id="PS50405">
    <property type="entry name" value="GST_CTER"/>
    <property type="match status" value="1"/>
</dbReference>
<dbReference type="PANTHER" id="PTHR43917">
    <property type="match status" value="1"/>
</dbReference>
<dbReference type="RefSeq" id="XP_002115362.1">
    <property type="nucleotide sequence ID" value="XM_002115326.1"/>
</dbReference>
<dbReference type="SUPFAM" id="SSF52833">
    <property type="entry name" value="Thioredoxin-like"/>
    <property type="match status" value="1"/>
</dbReference>
<dbReference type="InterPro" id="IPR040075">
    <property type="entry name" value="GST_N_Theta"/>
</dbReference>
<dbReference type="InterPro" id="IPR004045">
    <property type="entry name" value="Glutathione_S-Trfase_N"/>
</dbReference>
<dbReference type="InterPro" id="IPR036249">
    <property type="entry name" value="Thioredoxin-like_sf"/>
</dbReference>
<dbReference type="GO" id="GO:0006749">
    <property type="term" value="P:glutathione metabolic process"/>
    <property type="evidence" value="ECO:0000318"/>
    <property type="project" value="GO_Central"/>
</dbReference>
<dbReference type="AlphaFoldDB" id="B3S556"/>
<evidence type="ECO:0000313" key="6">
    <source>
        <dbReference type="Proteomes" id="UP000009022"/>
    </source>
</evidence>
<evidence type="ECO:0000259" key="4">
    <source>
        <dbReference type="PROSITE" id="PS50405"/>
    </source>
</evidence>
<dbReference type="InterPro" id="IPR040079">
    <property type="entry name" value="Glutathione_S-Trfase"/>
</dbReference>
<dbReference type="GO" id="GO:0004364">
    <property type="term" value="F:glutathione transferase activity"/>
    <property type="evidence" value="ECO:0000318"/>
    <property type="project" value="GO_Central"/>
</dbReference>
<dbReference type="InterPro" id="IPR051369">
    <property type="entry name" value="GST_Theta"/>
</dbReference>
<feature type="domain" description="GST C-terminal" evidence="4">
    <location>
        <begin position="89"/>
        <end position="220"/>
    </location>
</feature>
<dbReference type="Proteomes" id="UP000009022">
    <property type="component" value="Unassembled WGS sequence"/>
</dbReference>
<dbReference type="OMA" id="SAYCEIM"/>
<evidence type="ECO:0000256" key="2">
    <source>
        <dbReference type="ARBA" id="ARBA00022490"/>
    </source>
</evidence>
<gene>
    <name evidence="5" type="ORF">TRIADDRAFT_64171</name>
</gene>
<keyword evidence="6" id="KW-1185">Reference proteome</keyword>
<dbReference type="PhylomeDB" id="B3S556"/>
<dbReference type="EMBL" id="DS985250">
    <property type="protein sequence ID" value="EDV22207.1"/>
    <property type="molecule type" value="Genomic_DNA"/>
</dbReference>
<feature type="domain" description="GST N-terminal" evidence="3">
    <location>
        <begin position="2"/>
        <end position="83"/>
    </location>
</feature>
<dbReference type="PROSITE" id="PS50404">
    <property type="entry name" value="GST_NTER"/>
    <property type="match status" value="1"/>
</dbReference>
<accession>B3S556</accession>
<comment type="subcellular location">
    <subcellularLocation>
        <location evidence="1">Cytoplasm</location>
    </subcellularLocation>
</comment>
<dbReference type="OrthoDB" id="422574at2759"/>
<protein>
    <recommendedName>
        <fullName evidence="7">Glutathione transferase</fullName>
    </recommendedName>
</protein>
<organism evidence="5 6">
    <name type="scientific">Trichoplax adhaerens</name>
    <name type="common">Trichoplax reptans</name>
    <dbReference type="NCBI Taxonomy" id="10228"/>
    <lineage>
        <taxon>Eukaryota</taxon>
        <taxon>Metazoa</taxon>
        <taxon>Placozoa</taxon>
        <taxon>Uniplacotomia</taxon>
        <taxon>Trichoplacea</taxon>
        <taxon>Trichoplacidae</taxon>
        <taxon>Trichoplax</taxon>
    </lineage>
</organism>